<reference evidence="1 3" key="1">
    <citation type="submission" date="2013-02" db="EMBL/GenBank/DDBJ databases">
        <title>The Genome Sequence of Enterococcus moraviensis BAA-383.</title>
        <authorList>
            <consortium name="The Broad Institute Genome Sequencing Platform"/>
            <consortium name="The Broad Institute Genome Sequencing Center for Infectious Disease"/>
            <person name="Earl A.M."/>
            <person name="Gilmore M.S."/>
            <person name="Lebreton F."/>
            <person name="Walker B."/>
            <person name="Young S.K."/>
            <person name="Zeng Q."/>
            <person name="Gargeya S."/>
            <person name="Fitzgerald M."/>
            <person name="Haas B."/>
            <person name="Abouelleil A."/>
            <person name="Alvarado L."/>
            <person name="Arachchi H.M."/>
            <person name="Berlin A.M."/>
            <person name="Chapman S.B."/>
            <person name="Dewar J."/>
            <person name="Goldberg J."/>
            <person name="Griggs A."/>
            <person name="Gujja S."/>
            <person name="Hansen M."/>
            <person name="Howarth C."/>
            <person name="Imamovic A."/>
            <person name="Larimer J."/>
            <person name="McCowan C."/>
            <person name="Murphy C."/>
            <person name="Neiman D."/>
            <person name="Pearson M."/>
            <person name="Priest M."/>
            <person name="Roberts A."/>
            <person name="Saif S."/>
            <person name="Shea T."/>
            <person name="Sisk P."/>
            <person name="Sykes S."/>
            <person name="Wortman J."/>
            <person name="Nusbaum C."/>
            <person name="Birren B."/>
        </authorList>
    </citation>
    <scope>NUCLEOTIDE SEQUENCE [LARGE SCALE GENOMIC DNA]</scope>
    <source>
        <strain evidence="1 3">ATCC BAA-383</strain>
    </source>
</reference>
<evidence type="ECO:0000313" key="4">
    <source>
        <dbReference type="Proteomes" id="UP000014157"/>
    </source>
</evidence>
<dbReference type="eggNOG" id="COG0457">
    <property type="taxonomic scope" value="Bacteria"/>
</dbReference>
<evidence type="ECO:0000313" key="1">
    <source>
        <dbReference type="EMBL" id="EOI03016.1"/>
    </source>
</evidence>
<dbReference type="EMBL" id="AJAS01000008">
    <property type="protein sequence ID" value="EOI03016.1"/>
    <property type="molecule type" value="Genomic_DNA"/>
</dbReference>
<organism evidence="1 3">
    <name type="scientific">Enterococcus moraviensis ATCC BAA-383</name>
    <dbReference type="NCBI Taxonomy" id="1158609"/>
    <lineage>
        <taxon>Bacteria</taxon>
        <taxon>Bacillati</taxon>
        <taxon>Bacillota</taxon>
        <taxon>Bacilli</taxon>
        <taxon>Lactobacillales</taxon>
        <taxon>Enterococcaceae</taxon>
        <taxon>Enterococcus</taxon>
    </lineage>
</organism>
<comment type="caution">
    <text evidence="1">The sequence shown here is derived from an EMBL/GenBank/DDBJ whole genome shotgun (WGS) entry which is preliminary data.</text>
</comment>
<keyword evidence="4" id="KW-1185">Reference proteome</keyword>
<name>R2R5F4_9ENTE</name>
<protein>
    <recommendedName>
        <fullName evidence="5">TPR repeat-containing protein</fullName>
    </recommendedName>
</protein>
<dbReference type="AlphaFoldDB" id="R2R5F4"/>
<dbReference type="Proteomes" id="UP000013781">
    <property type="component" value="Unassembled WGS sequence"/>
</dbReference>
<dbReference type="InterPro" id="IPR011990">
    <property type="entry name" value="TPR-like_helical_dom_sf"/>
</dbReference>
<gene>
    <name evidence="2" type="ORF">I586_01105</name>
    <name evidence="1" type="ORF">UAY_00761</name>
</gene>
<dbReference type="STRING" id="155617.RV09_GL002766"/>
<reference evidence="2 4" key="2">
    <citation type="submission" date="2013-03" db="EMBL/GenBank/DDBJ databases">
        <title>The Genome Sequence of Enterococcus moraviensis BAA-383 (PacBio/Illumina hybrid assembly).</title>
        <authorList>
            <consortium name="The Broad Institute Genomics Platform"/>
            <consortium name="The Broad Institute Genome Sequencing Center for Infectious Disease"/>
            <person name="Earl A."/>
            <person name="Russ C."/>
            <person name="Gilmore M."/>
            <person name="Surin D."/>
            <person name="Walker B."/>
            <person name="Young S."/>
            <person name="Zeng Q."/>
            <person name="Gargeya S."/>
            <person name="Fitzgerald M."/>
            <person name="Haas B."/>
            <person name="Abouelleil A."/>
            <person name="Allen A.W."/>
            <person name="Alvarado L."/>
            <person name="Arachchi H.M."/>
            <person name="Berlin A.M."/>
            <person name="Chapman S.B."/>
            <person name="Gainer-Dewar J."/>
            <person name="Goldberg J."/>
            <person name="Griggs A."/>
            <person name="Gujja S."/>
            <person name="Hansen M."/>
            <person name="Howarth C."/>
            <person name="Imamovic A."/>
            <person name="Ireland A."/>
            <person name="Larimer J."/>
            <person name="McCowan C."/>
            <person name="Murphy C."/>
            <person name="Pearson M."/>
            <person name="Poon T.W."/>
            <person name="Priest M."/>
            <person name="Roberts A."/>
            <person name="Saif S."/>
            <person name="Shea T."/>
            <person name="Sisk P."/>
            <person name="Sykes S."/>
            <person name="Wortman J."/>
            <person name="Nusbaum C."/>
            <person name="Birren B."/>
        </authorList>
    </citation>
    <scope>NUCLEOTIDE SEQUENCE [LARGE SCALE GENOMIC DNA]</scope>
    <source>
        <strain evidence="2 4">ATCC BAA-383</strain>
    </source>
</reference>
<dbReference type="SUPFAM" id="SSF48452">
    <property type="entry name" value="TPR-like"/>
    <property type="match status" value="1"/>
</dbReference>
<proteinExistence type="predicted"/>
<sequence length="322" mass="38383">MTNKIPFPKNYERFIELGQEAEKQNHLAESVEYYEQAYAIRQDFPLNLVLVNMYLALEEHEQALSLASEMKEKYFAYLDYLEIYIQILIQNQMFIQAHSVINERILMEQSDEMRKLVSLKKKIRHVELMYQQFEVGKIRELKEELDDLNKHTYYEQMAIVKKAGRLPQDEFIMIGKKILLDERVHNLVRSWILEELASLHVKEEVEFLWRDNKKYTVIPASVGTPVDSATYQRILLFLEKELLNDDPILLVDIMEEIRIHFALLYPLADQVIENPELWAVSYIISYNHSIAKKFQVDEKHSEIEKIQQIQSQIRFELEKMVL</sequence>
<dbReference type="Proteomes" id="UP000014157">
    <property type="component" value="Unassembled WGS sequence"/>
</dbReference>
<dbReference type="OrthoDB" id="1655898at2"/>
<dbReference type="HOGENOM" id="CLU_074772_0_0_9"/>
<evidence type="ECO:0000313" key="3">
    <source>
        <dbReference type="Proteomes" id="UP000013781"/>
    </source>
</evidence>
<evidence type="ECO:0008006" key="5">
    <source>
        <dbReference type="Google" id="ProtNLM"/>
    </source>
</evidence>
<dbReference type="PATRIC" id="fig|1158609.3.peg.724"/>
<accession>R2R5F4</accession>
<evidence type="ECO:0000313" key="2">
    <source>
        <dbReference type="EMBL" id="EOT74107.1"/>
    </source>
</evidence>
<dbReference type="EMBL" id="ASWB01000001">
    <property type="protein sequence ID" value="EOT74107.1"/>
    <property type="molecule type" value="Genomic_DNA"/>
</dbReference>